<feature type="binding site" evidence="15">
    <location>
        <position position="603"/>
    </location>
    <ligand>
        <name>ATP</name>
        <dbReference type="ChEBI" id="CHEBI:30616"/>
    </ligand>
</feature>
<keyword evidence="8 15" id="KW-0067">ATP-binding</keyword>
<dbReference type="EMBL" id="CAJEWN010000065">
    <property type="protein sequence ID" value="CAD2157246.1"/>
    <property type="molecule type" value="Genomic_DNA"/>
</dbReference>
<feature type="region of interest" description="Disordered" evidence="17">
    <location>
        <begin position="1054"/>
        <end position="1078"/>
    </location>
</feature>
<dbReference type="InterPro" id="IPR018303">
    <property type="entry name" value="ATPase_P-typ_P_site"/>
</dbReference>
<keyword evidence="9 16" id="KW-0460">Magnesium</keyword>
<evidence type="ECO:0000256" key="5">
    <source>
        <dbReference type="ARBA" id="ARBA00022692"/>
    </source>
</evidence>
<dbReference type="GO" id="GO:0045332">
    <property type="term" value="P:phospholipid translocation"/>
    <property type="evidence" value="ECO:0007669"/>
    <property type="project" value="TreeGrafter"/>
</dbReference>
<evidence type="ECO:0000256" key="6">
    <source>
        <dbReference type="ARBA" id="ARBA00022723"/>
    </source>
</evidence>
<feature type="compositionally biased region" description="Polar residues" evidence="17">
    <location>
        <begin position="1824"/>
        <end position="1836"/>
    </location>
</feature>
<feature type="transmembrane region" description="Helical" evidence="18">
    <location>
        <begin position="1351"/>
        <end position="1375"/>
    </location>
</feature>
<feature type="transmembrane region" description="Helical" evidence="18">
    <location>
        <begin position="1204"/>
        <end position="1225"/>
    </location>
</feature>
<feature type="region of interest" description="Disordered" evidence="17">
    <location>
        <begin position="1508"/>
        <end position="1542"/>
    </location>
</feature>
<comment type="caution">
    <text evidence="21">The sequence shown here is derived from an EMBL/GenBank/DDBJ whole genome shotgun (WGS) entry which is preliminary data.</text>
</comment>
<feature type="binding site" evidence="15">
    <location>
        <position position="639"/>
    </location>
    <ligand>
        <name>ATP</name>
        <dbReference type="ChEBI" id="CHEBI:30616"/>
    </ligand>
</feature>
<proteinExistence type="inferred from homology"/>
<feature type="binding site" evidence="15">
    <location>
        <position position="580"/>
    </location>
    <ligand>
        <name>ATP</name>
        <dbReference type="ChEBI" id="CHEBI:30616"/>
    </ligand>
</feature>
<dbReference type="InterPro" id="IPR032631">
    <property type="entry name" value="P-type_ATPase_N"/>
</dbReference>
<feature type="domain" description="P-type ATPase C-terminal" evidence="20">
    <location>
        <begin position="1173"/>
        <end position="1422"/>
    </location>
</feature>
<gene>
    <name evidence="21" type="ORF">MENT_LOCUS12544</name>
</gene>
<feature type="binding site" evidence="15">
    <location>
        <position position="721"/>
    </location>
    <ligand>
        <name>ATP</name>
        <dbReference type="ChEBI" id="CHEBI:30616"/>
    </ligand>
</feature>
<dbReference type="GO" id="GO:0007030">
    <property type="term" value="P:Golgi organization"/>
    <property type="evidence" value="ECO:0007669"/>
    <property type="project" value="TreeGrafter"/>
</dbReference>
<dbReference type="Pfam" id="PF16212">
    <property type="entry name" value="PhoLip_ATPase_C"/>
    <property type="match status" value="1"/>
</dbReference>
<evidence type="ECO:0000256" key="18">
    <source>
        <dbReference type="SAM" id="Phobius"/>
    </source>
</evidence>
<evidence type="ECO:0000256" key="4">
    <source>
        <dbReference type="ARBA" id="ARBA00022553"/>
    </source>
</evidence>
<feature type="transmembrane region" description="Helical" evidence="18">
    <location>
        <begin position="373"/>
        <end position="400"/>
    </location>
</feature>
<dbReference type="Gene3D" id="3.40.50.1000">
    <property type="entry name" value="HAD superfamily/HAD-like"/>
    <property type="match status" value="2"/>
</dbReference>
<feature type="compositionally biased region" description="Low complexity" evidence="17">
    <location>
        <begin position="1517"/>
        <end position="1532"/>
    </location>
</feature>
<evidence type="ECO:0000256" key="14">
    <source>
        <dbReference type="PIRSR" id="PIRSR606539-1"/>
    </source>
</evidence>
<dbReference type="PANTHER" id="PTHR24092">
    <property type="entry name" value="PROBABLE PHOSPHOLIPID-TRANSPORTING ATPASE"/>
    <property type="match status" value="1"/>
</dbReference>
<evidence type="ECO:0000256" key="17">
    <source>
        <dbReference type="SAM" id="MobiDB-lite"/>
    </source>
</evidence>
<evidence type="ECO:0000259" key="19">
    <source>
        <dbReference type="Pfam" id="PF16209"/>
    </source>
</evidence>
<dbReference type="NCBIfam" id="TIGR01494">
    <property type="entry name" value="ATPase_P-type"/>
    <property type="match status" value="1"/>
</dbReference>
<dbReference type="Gene3D" id="2.70.150.10">
    <property type="entry name" value="Calcium-transporting ATPase, cytoplasmic transduction domain A"/>
    <property type="match status" value="1"/>
</dbReference>
<evidence type="ECO:0000259" key="20">
    <source>
        <dbReference type="Pfam" id="PF16212"/>
    </source>
</evidence>
<feature type="binding site" evidence="15">
    <location>
        <position position="435"/>
    </location>
    <ligand>
        <name>ATP</name>
        <dbReference type="ChEBI" id="CHEBI:30616"/>
    </ligand>
</feature>
<evidence type="ECO:0000256" key="10">
    <source>
        <dbReference type="ARBA" id="ARBA00022967"/>
    </source>
</evidence>
<feature type="binding site" evidence="15">
    <location>
        <position position="1121"/>
    </location>
    <ligand>
        <name>ATP</name>
        <dbReference type="ChEBI" id="CHEBI:30616"/>
    </ligand>
</feature>
<feature type="transmembrane region" description="Helical" evidence="18">
    <location>
        <begin position="1237"/>
        <end position="1257"/>
    </location>
</feature>
<dbReference type="InterPro" id="IPR023298">
    <property type="entry name" value="ATPase_P-typ_TM_dom_sf"/>
</dbReference>
<feature type="compositionally biased region" description="Polar residues" evidence="17">
    <location>
        <begin position="1769"/>
        <end position="1782"/>
    </location>
</feature>
<feature type="binding site" evidence="16">
    <location>
        <position position="1147"/>
    </location>
    <ligand>
        <name>Mg(2+)</name>
        <dbReference type="ChEBI" id="CHEBI:18420"/>
    </ligand>
</feature>
<evidence type="ECO:0000256" key="2">
    <source>
        <dbReference type="ARBA" id="ARBA00008109"/>
    </source>
</evidence>
<feature type="binding site" evidence="15">
    <location>
        <position position="720"/>
    </location>
    <ligand>
        <name>ATP</name>
        <dbReference type="ChEBI" id="CHEBI:30616"/>
    </ligand>
</feature>
<feature type="binding site" evidence="15">
    <location>
        <position position="1127"/>
    </location>
    <ligand>
        <name>ATP</name>
        <dbReference type="ChEBI" id="CHEBI:30616"/>
    </ligand>
</feature>
<dbReference type="Proteomes" id="UP000580250">
    <property type="component" value="Unassembled WGS sequence"/>
</dbReference>
<feature type="region of interest" description="Disordered" evidence="17">
    <location>
        <begin position="1444"/>
        <end position="1470"/>
    </location>
</feature>
<feature type="region of interest" description="Disordered" evidence="17">
    <location>
        <begin position="1559"/>
        <end position="1588"/>
    </location>
</feature>
<dbReference type="GO" id="GO:0140326">
    <property type="term" value="F:ATPase-coupled intramembrane lipid transporter activity"/>
    <property type="evidence" value="ECO:0007669"/>
    <property type="project" value="UniProtKB-EC"/>
</dbReference>
<dbReference type="NCBIfam" id="TIGR01652">
    <property type="entry name" value="ATPase-Plipid"/>
    <property type="match status" value="1"/>
</dbReference>
<feature type="domain" description="P-type ATPase N-terminal" evidence="19">
    <location>
        <begin position="30"/>
        <end position="95"/>
    </location>
</feature>
<evidence type="ECO:0000256" key="1">
    <source>
        <dbReference type="ARBA" id="ARBA00004141"/>
    </source>
</evidence>
<feature type="active site" description="4-aspartylphosphate intermediate" evidence="14">
    <location>
        <position position="434"/>
    </location>
</feature>
<feature type="transmembrane region" description="Helical" evidence="18">
    <location>
        <begin position="1278"/>
        <end position="1303"/>
    </location>
</feature>
<dbReference type="InterPro" id="IPR023299">
    <property type="entry name" value="ATPase_P-typ_cyto_dom_N"/>
</dbReference>
<evidence type="ECO:0000256" key="12">
    <source>
        <dbReference type="ARBA" id="ARBA00023136"/>
    </source>
</evidence>
<sequence length="1836" mass="208282">MIPKQKLESSSGDPVKENTKKGRKEEHRIVKANDREFNAQFKYADNFIKTSKYSLLTFVPVNLFQQFTRIANFYFLVLLCLQCIPQISSVNWVYTLVPLSFVLLCSAIKDGYDDLQRHRNDRIVNQRVAYVLRYNTKRGKIDICEEEWMNVKVGDIVRMESGDFIAADLLLLSTSDSGICYIETAELDGETNLKTRMALPCTTEMGDIIDKIYEFDGLIVCEPPNNRLDQFNGRLEWLGQKYNLDNNNMLLRGCCLRNTRFCYGVVVFAGADTKLMQNSGESPLKRTSLDKFLNILILGIVLFLFVCTLICTLMTGFWEQIVGRHFRVFLPWDEIVPRIKNLTTVQLPVVQGVTSFLGDDSGAEERAIAPSQVLFIVALQFFSYIILLNTVVPISLYISVEMIRLAHSKFINSDLKITSTLNEELGQVQYVFSDKTGTLTQNVMVFKKCSINGRSYGDFRNERGDVIENIDENTLPGIDFSFNRWHEKNFKFYDKTLLIDTVDGLKEVQEFWRLLAICHTVMPEGKGDVLEYQAQSPDEAALTSAARNFGFVFRRRTPQTITLEVNGRTETYDALHILDFDNVRKRMSVLVRTPNNQIRLYCKGADTMIMERLSEKDTSQLLRQATLQHLDKFATDGLRTLCVAYKIVDGEYCEKWLQRLHEALIDLENKDKRVDALYEEMECDMILLGATAIEDKLQDGVPQTIAALADANIKLWVLTGDKTETAINIAFSCGLLTEYMREVSIIDGKDEKEVEVQLKDTIRRMQNAKVPQQLTTFYNNIKQTTLPTFYSSNLVFVANENGHLNVGKLKEKETLLSKQTEKKNKQKNRGNDDPEKHSGKTCESVVETVGEEENKCSDECFDNVQNYIAQQIALLEQCEVAELIEQEKQVLEENERRKRKLKQMRNSRKSQQVDNVFDELEKEHCSKLFLKKFAFDEEIRQFKWITEEEEEGEDLKEEGKTIIFLDGGDNEEILKDNNVDVETVVGVSSFYLPPRTPIRELSPSPTELPQNPISPIITSPTTDRQQSRRPTEMTTIFPASLRHEEGLGINGTSNVLTARSEHPGNNLTPTLAGPTSDDLKEGSGGYALVINGESLVHALKTQHEKIFLEIARNCTSVICCRVTPLQKAKVVELVKRNIKAVTLAIGDGANDVSMIRTAHIGVGISGHEGMQAVLSSDFSIGQFRYLERLLLVHGRQSYLRMCKFLRYFFYKNFAYTLTNFWYSFFSGYSAQTVYDPVLISLYNLLFTAMPVLAMGILDQDVNDEYSLRFPRLYIPGQFNLFFNMRIFIYSVIHGMISSLVLFFVPYGTLYNAVSFTGRDMNDYSILAFTSFTALVLVVNGQIAFDTSYWTWINWFVVLGSVAVYFGVVVTIYQVLPTRWLYGYVSFINVDVFARAVAFPGFWLSLALICAILLLPTLGNRFFWFDAHPSYADRLRVRHRLYGEEKTAKPSTPAAPQHALPPRGRTSRWSSKQRDLRSGYAFSHCAGFGELIAKGTLFKNLENLRIPSFQHKQQIHPTETSSNTSGNNDSSNKSTRRFTVFNGGGGHLLDSFRNALHDRQHQKPENGNNGKESSLNVSEIPEETTNTTNNNSIAVTKFSPSLPSNISTTTTLLAEMDGGLLNSFRTNNSTISGSGNSQITSSSISNPSENIIGPMITQIPVTSINNTEQTERNHQQLLQANSSSVLVPMRVPSPDRINTTHSLVVNADMDDEKPLPSDWCHNPDGTLYIPDRQITEQIPSKQHLIEIPVQIAGGKNNNKFVSKKGKKTSFGENDGNSKSSSESNIRKPIAVEVEKQRQQQRLFTGKHRNNNSNNQNHQQKENESTKTTSWNNERWKL</sequence>
<dbReference type="SUPFAM" id="SSF81653">
    <property type="entry name" value="Calcium ATPase, transduction domain A"/>
    <property type="match status" value="1"/>
</dbReference>
<feature type="transmembrane region" description="Helical" evidence="18">
    <location>
        <begin position="292"/>
        <end position="318"/>
    </location>
</feature>
<keyword evidence="12 18" id="KW-0472">Membrane</keyword>
<evidence type="ECO:0000256" key="13">
    <source>
        <dbReference type="ARBA" id="ARBA00034036"/>
    </source>
</evidence>
<keyword evidence="5 18" id="KW-0812">Transmembrane</keyword>
<comment type="similarity">
    <text evidence="2">Belongs to the cation transport ATPase (P-type) (TC 3.A.3) family. Type IV subfamily.</text>
</comment>
<feature type="compositionally biased region" description="Basic and acidic residues" evidence="17">
    <location>
        <begin position="14"/>
        <end position="25"/>
    </location>
</feature>
<evidence type="ECO:0000313" key="21">
    <source>
        <dbReference type="EMBL" id="CAD2157246.1"/>
    </source>
</evidence>
<keyword evidence="10" id="KW-1278">Translocase</keyword>
<reference evidence="21 22" key="1">
    <citation type="submission" date="2020-08" db="EMBL/GenBank/DDBJ databases">
        <authorList>
            <person name="Koutsovoulos G."/>
            <person name="Danchin GJ E."/>
        </authorList>
    </citation>
    <scope>NUCLEOTIDE SEQUENCE [LARGE SCALE GENOMIC DNA]</scope>
</reference>
<comment type="subcellular location">
    <subcellularLocation>
        <location evidence="1">Membrane</location>
        <topology evidence="1">Multi-pass membrane protein</topology>
    </subcellularLocation>
</comment>
<evidence type="ECO:0000256" key="3">
    <source>
        <dbReference type="ARBA" id="ARBA00012189"/>
    </source>
</evidence>
<dbReference type="InterPro" id="IPR023214">
    <property type="entry name" value="HAD_sf"/>
</dbReference>
<dbReference type="GO" id="GO:0016887">
    <property type="term" value="F:ATP hydrolysis activity"/>
    <property type="evidence" value="ECO:0007669"/>
    <property type="project" value="InterPro"/>
</dbReference>
<dbReference type="InterPro" id="IPR032630">
    <property type="entry name" value="P_typ_ATPase_c"/>
</dbReference>
<evidence type="ECO:0000256" key="11">
    <source>
        <dbReference type="ARBA" id="ARBA00022989"/>
    </source>
</evidence>
<dbReference type="SUPFAM" id="SSF81660">
    <property type="entry name" value="Metal cation-transporting ATPase, ATP-binding domain N"/>
    <property type="match status" value="1"/>
</dbReference>
<dbReference type="InterPro" id="IPR008250">
    <property type="entry name" value="ATPase_P-typ_transduc_dom_A_sf"/>
</dbReference>
<feature type="region of interest" description="Disordered" evidence="17">
    <location>
        <begin position="1"/>
        <end position="25"/>
    </location>
</feature>
<feature type="binding site" evidence="15">
    <location>
        <position position="1151"/>
    </location>
    <ligand>
        <name>ATP</name>
        <dbReference type="ChEBI" id="CHEBI:30616"/>
    </ligand>
</feature>
<evidence type="ECO:0000256" key="16">
    <source>
        <dbReference type="PIRSR" id="PIRSR606539-3"/>
    </source>
</evidence>
<feature type="region of interest" description="Disordered" evidence="17">
    <location>
        <begin position="1754"/>
        <end position="1836"/>
    </location>
</feature>
<feature type="binding site" evidence="15">
    <location>
        <position position="434"/>
    </location>
    <ligand>
        <name>ATP</name>
        <dbReference type="ChEBI" id="CHEBI:30616"/>
    </ligand>
</feature>
<comment type="catalytic activity">
    <reaction evidence="13">
        <text>ATP + H2O + phospholipidSide 1 = ADP + phosphate + phospholipidSide 2.</text>
        <dbReference type="EC" id="7.6.2.1"/>
    </reaction>
</comment>
<dbReference type="GO" id="GO:0005802">
    <property type="term" value="C:trans-Golgi network"/>
    <property type="evidence" value="ECO:0007669"/>
    <property type="project" value="TreeGrafter"/>
</dbReference>
<evidence type="ECO:0000256" key="7">
    <source>
        <dbReference type="ARBA" id="ARBA00022741"/>
    </source>
</evidence>
<dbReference type="Pfam" id="PF16209">
    <property type="entry name" value="PhoLip_ATPase_N"/>
    <property type="match status" value="1"/>
</dbReference>
<accession>A0A6V7UHX2</accession>
<feature type="binding site" evidence="15">
    <location>
        <position position="1150"/>
    </location>
    <ligand>
        <name>ATP</name>
        <dbReference type="ChEBI" id="CHEBI:30616"/>
    </ligand>
</feature>
<evidence type="ECO:0000256" key="9">
    <source>
        <dbReference type="ARBA" id="ARBA00022842"/>
    </source>
</evidence>
<dbReference type="PROSITE" id="PS00154">
    <property type="entry name" value="ATPASE_E1_E2"/>
    <property type="match status" value="1"/>
</dbReference>
<dbReference type="PANTHER" id="PTHR24092:SF190">
    <property type="entry name" value="PHOSPHOLIPID-TRANSPORTING ATPASE"/>
    <property type="match status" value="1"/>
</dbReference>
<dbReference type="GO" id="GO:0005886">
    <property type="term" value="C:plasma membrane"/>
    <property type="evidence" value="ECO:0007669"/>
    <property type="project" value="TreeGrafter"/>
</dbReference>
<feature type="binding site" evidence="15">
    <location>
        <position position="539"/>
    </location>
    <ligand>
        <name>ATP</name>
        <dbReference type="ChEBI" id="CHEBI:30616"/>
    </ligand>
</feature>
<feature type="compositionally biased region" description="Polar residues" evidence="17">
    <location>
        <begin position="1564"/>
        <end position="1576"/>
    </location>
</feature>
<keyword evidence="11 18" id="KW-1133">Transmembrane helix</keyword>
<dbReference type="GO" id="GO:0005524">
    <property type="term" value="F:ATP binding"/>
    <property type="evidence" value="ECO:0007669"/>
    <property type="project" value="UniProtKB-KW"/>
</dbReference>
<evidence type="ECO:0000256" key="8">
    <source>
        <dbReference type="ARBA" id="ARBA00022840"/>
    </source>
</evidence>
<evidence type="ECO:0000256" key="15">
    <source>
        <dbReference type="PIRSR" id="PIRSR606539-2"/>
    </source>
</evidence>
<keyword evidence="7 15" id="KW-0547">Nucleotide-binding</keyword>
<feature type="compositionally biased region" description="Basic and acidic residues" evidence="17">
    <location>
        <begin position="815"/>
        <end position="840"/>
    </location>
</feature>
<keyword evidence="4" id="KW-0597">Phosphoprotein</keyword>
<dbReference type="FunFam" id="3.40.1110.10:FF:000087">
    <property type="entry name" value="Phospholipid-transporting ATPase"/>
    <property type="match status" value="1"/>
</dbReference>
<feature type="binding site" evidence="16">
    <location>
        <position position="436"/>
    </location>
    <ligand>
        <name>Mg(2+)</name>
        <dbReference type="ChEBI" id="CHEBI:18420"/>
    </ligand>
</feature>
<comment type="cofactor">
    <cofactor evidence="16">
        <name>Mg(2+)</name>
        <dbReference type="ChEBI" id="CHEBI:18420"/>
    </cofactor>
</comment>
<dbReference type="FunFam" id="3.40.50.1000:FF:000130">
    <property type="entry name" value="Phospholipid-transporting ATPase"/>
    <property type="match status" value="1"/>
</dbReference>
<dbReference type="EC" id="7.6.2.1" evidence="3"/>
<dbReference type="InterPro" id="IPR001757">
    <property type="entry name" value="P_typ_ATPase"/>
</dbReference>
<dbReference type="SUPFAM" id="SSF81665">
    <property type="entry name" value="Calcium ATPase, transmembrane domain M"/>
    <property type="match status" value="1"/>
</dbReference>
<organism evidence="21 22">
    <name type="scientific">Meloidogyne enterolobii</name>
    <name type="common">Root-knot nematode worm</name>
    <name type="synonym">Meloidogyne mayaguensis</name>
    <dbReference type="NCBI Taxonomy" id="390850"/>
    <lineage>
        <taxon>Eukaryota</taxon>
        <taxon>Metazoa</taxon>
        <taxon>Ecdysozoa</taxon>
        <taxon>Nematoda</taxon>
        <taxon>Chromadorea</taxon>
        <taxon>Rhabditida</taxon>
        <taxon>Tylenchina</taxon>
        <taxon>Tylenchomorpha</taxon>
        <taxon>Tylenchoidea</taxon>
        <taxon>Meloidogynidae</taxon>
        <taxon>Meloidogyninae</taxon>
        <taxon>Meloidogyne</taxon>
    </lineage>
</organism>
<feature type="region of interest" description="Disordered" evidence="17">
    <location>
        <begin position="996"/>
        <end position="1030"/>
    </location>
</feature>
<dbReference type="Pfam" id="PF13246">
    <property type="entry name" value="Cation_ATPase"/>
    <property type="match status" value="1"/>
</dbReference>
<dbReference type="InterPro" id="IPR036412">
    <property type="entry name" value="HAD-like_sf"/>
</dbReference>
<dbReference type="OrthoDB" id="377733at2759"/>
<keyword evidence="6 16" id="KW-0479">Metal-binding</keyword>
<evidence type="ECO:0000313" key="22">
    <source>
        <dbReference type="Proteomes" id="UP000580250"/>
    </source>
</evidence>
<feature type="binding site" evidence="15">
    <location>
        <position position="436"/>
    </location>
    <ligand>
        <name>ATP</name>
        <dbReference type="ChEBI" id="CHEBI:30616"/>
    </ligand>
</feature>
<feature type="transmembrane region" description="Helical" evidence="18">
    <location>
        <begin position="1395"/>
        <end position="1414"/>
    </location>
</feature>
<feature type="compositionally biased region" description="Polar residues" evidence="17">
    <location>
        <begin position="1054"/>
        <end position="1069"/>
    </location>
</feature>
<protein>
    <recommendedName>
        <fullName evidence="3">P-type phospholipid transporter</fullName>
        <ecNumber evidence="3">7.6.2.1</ecNumber>
    </recommendedName>
</protein>
<dbReference type="InterPro" id="IPR006539">
    <property type="entry name" value="P-type_ATPase_IV"/>
</dbReference>
<feature type="compositionally biased region" description="Polar residues" evidence="17">
    <location>
        <begin position="1003"/>
        <end position="1024"/>
    </location>
</feature>
<feature type="region of interest" description="Disordered" evidence="17">
    <location>
        <begin position="815"/>
        <end position="843"/>
    </location>
</feature>
<name>A0A6V7UHX2_MELEN</name>
<feature type="binding site" evidence="16">
    <location>
        <position position="434"/>
    </location>
    <ligand>
        <name>Mg(2+)</name>
        <dbReference type="ChEBI" id="CHEBI:18420"/>
    </ligand>
</feature>
<feature type="transmembrane region" description="Helical" evidence="18">
    <location>
        <begin position="1323"/>
        <end position="1344"/>
    </location>
</feature>
<dbReference type="Gene3D" id="3.40.1110.10">
    <property type="entry name" value="Calcium-transporting ATPase, cytoplasmic domain N"/>
    <property type="match status" value="1"/>
</dbReference>
<dbReference type="SUPFAM" id="SSF56784">
    <property type="entry name" value="HAD-like"/>
    <property type="match status" value="1"/>
</dbReference>
<feature type="binding site" evidence="16">
    <location>
        <position position="1151"/>
    </location>
    <ligand>
        <name>Mg(2+)</name>
        <dbReference type="ChEBI" id="CHEBI:18420"/>
    </ligand>
</feature>
<dbReference type="GO" id="GO:0000287">
    <property type="term" value="F:magnesium ion binding"/>
    <property type="evidence" value="ECO:0007669"/>
    <property type="project" value="InterPro"/>
</dbReference>
<feature type="binding site" evidence="15">
    <location>
        <position position="719"/>
    </location>
    <ligand>
        <name>ATP</name>
        <dbReference type="ChEBI" id="CHEBI:30616"/>
    </ligand>
</feature>